<comment type="caution">
    <text evidence="6">The sequence shown here is derived from an EMBL/GenBank/DDBJ whole genome shotgun (WGS) entry which is preliminary data.</text>
</comment>
<feature type="domain" description="Calcineurin-like phosphoesterase" evidence="5">
    <location>
        <begin position="1"/>
        <end position="146"/>
    </location>
</feature>
<protein>
    <recommendedName>
        <fullName evidence="4">Phosphoesterase</fullName>
        <ecNumber evidence="4">3.1.4.-</ecNumber>
    </recommendedName>
</protein>
<sequence length="157" mass="17893">MQIAVISDTHRHSYSINKAASIIQGMDMVIHLGDNVEDVEVLKEKFKGNIINVRGNCDFTSFVPRERLEEIEGKKIFMTHGDKYNVKYDLLRLKYRAKEVGADVVLFGHTHQSLELYEDGIWFINPGSAALPRDSFKSIAVLEIKNNKIQVMLKGIE</sequence>
<dbReference type="Gene3D" id="3.60.21.10">
    <property type="match status" value="1"/>
</dbReference>
<comment type="cofactor">
    <cofactor evidence="4">
        <name>a divalent metal cation</name>
        <dbReference type="ChEBI" id="CHEBI:60240"/>
    </cofactor>
</comment>
<dbReference type="RefSeq" id="WP_202749918.1">
    <property type="nucleotide sequence ID" value="NZ_JAESWC010000012.1"/>
</dbReference>
<evidence type="ECO:0000313" key="7">
    <source>
        <dbReference type="Proteomes" id="UP000632377"/>
    </source>
</evidence>
<comment type="similarity">
    <text evidence="1 4">Belongs to the metallophosphoesterase superfamily. YfcE family.</text>
</comment>
<dbReference type="InterPro" id="IPR020935">
    <property type="entry name" value="PdiEstase_YfcE_CS"/>
</dbReference>
<dbReference type="EMBL" id="JAESWC010000012">
    <property type="protein sequence ID" value="MBL4937165.1"/>
    <property type="molecule type" value="Genomic_DNA"/>
</dbReference>
<dbReference type="InterPro" id="IPR000979">
    <property type="entry name" value="Phosphodiesterase_MJ0936/Vps29"/>
</dbReference>
<evidence type="ECO:0000256" key="3">
    <source>
        <dbReference type="ARBA" id="ARBA00022801"/>
    </source>
</evidence>
<dbReference type="Pfam" id="PF12850">
    <property type="entry name" value="Metallophos_2"/>
    <property type="match status" value="1"/>
</dbReference>
<keyword evidence="2 4" id="KW-0479">Metal-binding</keyword>
<dbReference type="PROSITE" id="PS01269">
    <property type="entry name" value="UPF0025"/>
    <property type="match status" value="1"/>
</dbReference>
<dbReference type="SUPFAM" id="SSF56300">
    <property type="entry name" value="Metallo-dependent phosphatases"/>
    <property type="match status" value="1"/>
</dbReference>
<keyword evidence="7" id="KW-1185">Reference proteome</keyword>
<gene>
    <name evidence="6" type="ORF">JK636_15665</name>
</gene>
<dbReference type="NCBIfam" id="TIGR00040">
    <property type="entry name" value="yfcE"/>
    <property type="match status" value="1"/>
</dbReference>
<dbReference type="InterPro" id="IPR029052">
    <property type="entry name" value="Metallo-depent_PP-like"/>
</dbReference>
<dbReference type="InterPro" id="IPR041802">
    <property type="entry name" value="MPP_YfcE"/>
</dbReference>
<dbReference type="Proteomes" id="UP000632377">
    <property type="component" value="Unassembled WGS sequence"/>
</dbReference>
<dbReference type="EC" id="3.1.4.-" evidence="4"/>
<organism evidence="6 7">
    <name type="scientific">Clostridium rhizosphaerae</name>
    <dbReference type="NCBI Taxonomy" id="2803861"/>
    <lineage>
        <taxon>Bacteria</taxon>
        <taxon>Bacillati</taxon>
        <taxon>Bacillota</taxon>
        <taxon>Clostridia</taxon>
        <taxon>Eubacteriales</taxon>
        <taxon>Clostridiaceae</taxon>
        <taxon>Clostridium</taxon>
    </lineage>
</organism>
<dbReference type="PANTHER" id="PTHR11124">
    <property type="entry name" value="VACUOLAR SORTING PROTEIN VPS29"/>
    <property type="match status" value="1"/>
</dbReference>
<name>A0ABS1TCY9_9CLOT</name>
<evidence type="ECO:0000256" key="4">
    <source>
        <dbReference type="RuleBase" id="RU362039"/>
    </source>
</evidence>
<keyword evidence="3" id="KW-0378">Hydrolase</keyword>
<accession>A0ABS1TCY9</accession>
<evidence type="ECO:0000256" key="2">
    <source>
        <dbReference type="ARBA" id="ARBA00022723"/>
    </source>
</evidence>
<dbReference type="CDD" id="cd00841">
    <property type="entry name" value="MPP_YfcE"/>
    <property type="match status" value="1"/>
</dbReference>
<evidence type="ECO:0000259" key="5">
    <source>
        <dbReference type="Pfam" id="PF12850"/>
    </source>
</evidence>
<evidence type="ECO:0000256" key="1">
    <source>
        <dbReference type="ARBA" id="ARBA00008950"/>
    </source>
</evidence>
<evidence type="ECO:0000313" key="6">
    <source>
        <dbReference type="EMBL" id="MBL4937165.1"/>
    </source>
</evidence>
<reference evidence="6 7" key="1">
    <citation type="submission" date="2021-01" db="EMBL/GenBank/DDBJ databases">
        <title>Genome public.</title>
        <authorList>
            <person name="Liu C."/>
            <person name="Sun Q."/>
        </authorList>
    </citation>
    <scope>NUCLEOTIDE SEQUENCE [LARGE SCALE GENOMIC DNA]</scope>
    <source>
        <strain evidence="6 7">YIM B02515</strain>
    </source>
</reference>
<dbReference type="InterPro" id="IPR024654">
    <property type="entry name" value="Calcineurin-like_PHP_lpxH"/>
</dbReference>
<proteinExistence type="inferred from homology"/>